<accession>A0A7G2C9F5</accession>
<keyword evidence="2" id="KW-1185">Reference proteome</keyword>
<sequence length="247" mass="28260">MKSKVKKQQSVVKETSQSLNDIMKRFEHFNLLCREYLDWKKKDKQGSDALTWNSHEFVLNPTNNDDLYVIKRLHMFAIFLFIKIGDPTIVPIPPRVSFILTNTIPESAGVDASEEDSEFAILVATKCSCLPHHHKLRIRVPKKNVLEISHPTAHSEPLTFLGTIVGSEAFVFLERTKTFVSLCTLLRRYLKLWDNVKWYFELTGDEAKVEEILFGPKWQSAVRTVCPRSSRSSRLARPPLSCASAPS</sequence>
<dbReference type="Proteomes" id="UP000515908">
    <property type="component" value="Chromosome 06"/>
</dbReference>
<dbReference type="OrthoDB" id="346907at2759"/>
<protein>
    <submittedName>
        <fullName evidence="1">Uncharacterized protein</fullName>
    </submittedName>
</protein>
<evidence type="ECO:0000313" key="2">
    <source>
        <dbReference type="Proteomes" id="UP000515908"/>
    </source>
</evidence>
<dbReference type="EMBL" id="LR877150">
    <property type="protein sequence ID" value="CAD2216366.1"/>
    <property type="molecule type" value="Genomic_DNA"/>
</dbReference>
<organism evidence="1 2">
    <name type="scientific">Angomonas deanei</name>
    <dbReference type="NCBI Taxonomy" id="59799"/>
    <lineage>
        <taxon>Eukaryota</taxon>
        <taxon>Discoba</taxon>
        <taxon>Euglenozoa</taxon>
        <taxon>Kinetoplastea</taxon>
        <taxon>Metakinetoplastina</taxon>
        <taxon>Trypanosomatida</taxon>
        <taxon>Trypanosomatidae</taxon>
        <taxon>Strigomonadinae</taxon>
        <taxon>Angomonas</taxon>
    </lineage>
</organism>
<proteinExistence type="predicted"/>
<reference evidence="1 2" key="1">
    <citation type="submission" date="2020-08" db="EMBL/GenBank/DDBJ databases">
        <authorList>
            <person name="Newling K."/>
            <person name="Davey J."/>
            <person name="Forrester S."/>
        </authorList>
    </citation>
    <scope>NUCLEOTIDE SEQUENCE [LARGE SCALE GENOMIC DNA]</scope>
    <source>
        <strain evidence="2">Crithidia deanei Carvalho (ATCC PRA-265)</strain>
    </source>
</reference>
<dbReference type="AlphaFoldDB" id="A0A7G2C9F5"/>
<evidence type="ECO:0000313" key="1">
    <source>
        <dbReference type="EMBL" id="CAD2216366.1"/>
    </source>
</evidence>
<gene>
    <name evidence="1" type="ORF">ADEAN_000382800</name>
</gene>
<dbReference type="VEuPathDB" id="TriTrypDB:ADEAN_000382800"/>
<name>A0A7G2C9F5_9TRYP</name>